<dbReference type="AlphaFoldDB" id="A0A653DHQ5"/>
<accession>A0A653DHQ5</accession>
<dbReference type="Proteomes" id="UP000410492">
    <property type="component" value="Unassembled WGS sequence"/>
</dbReference>
<evidence type="ECO:0000313" key="1">
    <source>
        <dbReference type="EMBL" id="VEN59397.1"/>
    </source>
</evidence>
<feature type="non-terminal residue" evidence="1">
    <location>
        <position position="108"/>
    </location>
</feature>
<sequence>FSYLNCKEGGYQRFAVPARWGHGTHRQSIHGCSSPPVSKSFNLEVWWHFMTSSVSRLINLANPRMLDAEKEAIRHGISQKSTDMLETVESNFRDRLHHMPDVIFALRY</sequence>
<reference evidence="1 2" key="1">
    <citation type="submission" date="2019-01" db="EMBL/GenBank/DDBJ databases">
        <authorList>
            <person name="Sayadi A."/>
        </authorList>
    </citation>
    <scope>NUCLEOTIDE SEQUENCE [LARGE SCALE GENOMIC DNA]</scope>
</reference>
<proteinExistence type="predicted"/>
<feature type="non-terminal residue" evidence="1">
    <location>
        <position position="1"/>
    </location>
</feature>
<gene>
    <name evidence="1" type="ORF">CALMAC_LOCUS17417</name>
</gene>
<organism evidence="1 2">
    <name type="scientific">Callosobruchus maculatus</name>
    <name type="common">Southern cowpea weevil</name>
    <name type="synonym">Pulse bruchid</name>
    <dbReference type="NCBI Taxonomy" id="64391"/>
    <lineage>
        <taxon>Eukaryota</taxon>
        <taxon>Metazoa</taxon>
        <taxon>Ecdysozoa</taxon>
        <taxon>Arthropoda</taxon>
        <taxon>Hexapoda</taxon>
        <taxon>Insecta</taxon>
        <taxon>Pterygota</taxon>
        <taxon>Neoptera</taxon>
        <taxon>Endopterygota</taxon>
        <taxon>Coleoptera</taxon>
        <taxon>Polyphaga</taxon>
        <taxon>Cucujiformia</taxon>
        <taxon>Chrysomeloidea</taxon>
        <taxon>Chrysomelidae</taxon>
        <taxon>Bruchinae</taxon>
        <taxon>Bruchini</taxon>
        <taxon>Callosobruchus</taxon>
    </lineage>
</organism>
<dbReference type="EMBL" id="CAACVG010012004">
    <property type="protein sequence ID" value="VEN59397.1"/>
    <property type="molecule type" value="Genomic_DNA"/>
</dbReference>
<evidence type="ECO:0000313" key="2">
    <source>
        <dbReference type="Proteomes" id="UP000410492"/>
    </source>
</evidence>
<name>A0A653DHQ5_CALMS</name>
<keyword evidence="2" id="KW-1185">Reference proteome</keyword>
<protein>
    <submittedName>
        <fullName evidence="1">Uncharacterized protein</fullName>
    </submittedName>
</protein>